<evidence type="ECO:0000313" key="5">
    <source>
        <dbReference type="EMBL" id="MEM4990668.1"/>
    </source>
</evidence>
<dbReference type="InterPro" id="IPR010998">
    <property type="entry name" value="Integrase_recombinase_N"/>
</dbReference>
<reference evidence="5 6" key="1">
    <citation type="submission" date="2024-02" db="EMBL/GenBank/DDBJ databases">
        <title>Draft genome sequence of Collimonas sp. strain H4R21, an effective mineral-weathering bacterial strain isolated from the beech rhizosphere.</title>
        <authorList>
            <person name="Morin E."/>
            <person name="Uroz S."/>
            <person name="Leveau J.H.J."/>
            <person name="Kumar R."/>
            <person name="Rey M.W."/>
            <person name="Pham J."/>
        </authorList>
    </citation>
    <scope>NUCLEOTIDE SEQUENCE [LARGE SCALE GENOMIC DNA]</scope>
    <source>
        <strain evidence="5 6">H4R21</strain>
    </source>
</reference>
<dbReference type="Gene3D" id="1.10.150.130">
    <property type="match status" value="1"/>
</dbReference>
<dbReference type="EMBL" id="JBANDC010000028">
    <property type="protein sequence ID" value="MEM4990668.1"/>
    <property type="molecule type" value="Genomic_DNA"/>
</dbReference>
<keyword evidence="2" id="KW-0238">DNA-binding</keyword>
<evidence type="ECO:0000313" key="6">
    <source>
        <dbReference type="Proteomes" id="UP001495910"/>
    </source>
</evidence>
<evidence type="ECO:0000256" key="2">
    <source>
        <dbReference type="ARBA" id="ARBA00023125"/>
    </source>
</evidence>
<accession>A0ABU9Q327</accession>
<dbReference type="Pfam" id="PF00589">
    <property type="entry name" value="Phage_integrase"/>
    <property type="match status" value="1"/>
</dbReference>
<comment type="caution">
    <text evidence="5">The sequence shown here is derived from an EMBL/GenBank/DDBJ whole genome shotgun (WGS) entry which is preliminary data.</text>
</comment>
<dbReference type="PROSITE" id="PS51898">
    <property type="entry name" value="TYR_RECOMBINASE"/>
    <property type="match status" value="1"/>
</dbReference>
<dbReference type="PANTHER" id="PTHR30349">
    <property type="entry name" value="PHAGE INTEGRASE-RELATED"/>
    <property type="match status" value="1"/>
</dbReference>
<dbReference type="InterPro" id="IPR013762">
    <property type="entry name" value="Integrase-like_cat_sf"/>
</dbReference>
<dbReference type="InterPro" id="IPR050090">
    <property type="entry name" value="Tyrosine_recombinase_XerCD"/>
</dbReference>
<dbReference type="Proteomes" id="UP001495910">
    <property type="component" value="Unassembled WGS sequence"/>
</dbReference>
<keyword evidence="6" id="KW-1185">Reference proteome</keyword>
<feature type="domain" description="Tyr recombinase" evidence="4">
    <location>
        <begin position="156"/>
        <end position="335"/>
    </location>
</feature>
<evidence type="ECO:0000256" key="1">
    <source>
        <dbReference type="ARBA" id="ARBA00022908"/>
    </source>
</evidence>
<dbReference type="RefSeq" id="WP_342831682.1">
    <property type="nucleotide sequence ID" value="NZ_JBANDC010000028.1"/>
</dbReference>
<dbReference type="InterPro" id="IPR002104">
    <property type="entry name" value="Integrase_catalytic"/>
</dbReference>
<keyword evidence="3" id="KW-0233">DNA recombination</keyword>
<gene>
    <name evidence="5" type="ORF">V8G57_24985</name>
</gene>
<evidence type="ECO:0000256" key="3">
    <source>
        <dbReference type="ARBA" id="ARBA00023172"/>
    </source>
</evidence>
<keyword evidence="1" id="KW-0229">DNA integration</keyword>
<proteinExistence type="predicted"/>
<evidence type="ECO:0000259" key="4">
    <source>
        <dbReference type="PROSITE" id="PS51898"/>
    </source>
</evidence>
<name>A0ABU9Q327_9BURK</name>
<dbReference type="Gene3D" id="1.10.443.10">
    <property type="entry name" value="Intergrase catalytic core"/>
    <property type="match status" value="1"/>
</dbReference>
<dbReference type="PANTHER" id="PTHR30349:SF94">
    <property type="entry name" value="INTEGRASE_RECOMBINASE HI_1414-RELATED"/>
    <property type="match status" value="1"/>
</dbReference>
<sequence length="335" mass="38397">MASIQKIGASWRVQIAIRGIRENKSFPTKREADAWAARRETEIRTVNNTPLGTRHTLLDALRKYADEVSPTKRGERWEMLRLNAFEQHALPLKKPINKIVPEDLAAWRDSRAKVVQPGTILREISLLSAVLESARREWRWIDQNPLRDVRKPKEPKHRKTLISRPQLKRMLRQMGYVKNKVRTITQAVACCLLLALRSGMRAGELCELTWDRVHDGYCKLVKTKNDTERDVPLTPKARALIEQMRGFDTELVFGLKAQTLDALFRRARERAGLSGFTFHDSRHTAATWIAGRMQSNGIAAQQAVFDLCKMFGWTKIDQALVYYNASAADIAKRIT</sequence>
<dbReference type="SUPFAM" id="SSF56349">
    <property type="entry name" value="DNA breaking-rejoining enzymes"/>
    <property type="match status" value="1"/>
</dbReference>
<dbReference type="InterPro" id="IPR011010">
    <property type="entry name" value="DNA_brk_join_enz"/>
</dbReference>
<organism evidence="5 6">
    <name type="scientific">Collimonas rhizosphaerae</name>
    <dbReference type="NCBI Taxonomy" id="3126357"/>
    <lineage>
        <taxon>Bacteria</taxon>
        <taxon>Pseudomonadati</taxon>
        <taxon>Pseudomonadota</taxon>
        <taxon>Betaproteobacteria</taxon>
        <taxon>Burkholderiales</taxon>
        <taxon>Oxalobacteraceae</taxon>
        <taxon>Collimonas</taxon>
    </lineage>
</organism>
<protein>
    <submittedName>
        <fullName evidence="5">Site-specific integrase</fullName>
    </submittedName>
</protein>
<dbReference type="CDD" id="cd00796">
    <property type="entry name" value="INT_Rci_Hp1_C"/>
    <property type="match status" value="1"/>
</dbReference>